<dbReference type="AlphaFoldDB" id="A0AAQ1GMQ5"/>
<proteinExistence type="predicted"/>
<feature type="domain" description="PD-(D/E)XK nuclease-like" evidence="1">
    <location>
        <begin position="23"/>
        <end position="310"/>
    </location>
</feature>
<comment type="caution">
    <text evidence="2">The sequence shown here is derived from an EMBL/GenBank/DDBJ whole genome shotgun (WGS) entry which is preliminary data.</text>
</comment>
<evidence type="ECO:0000313" key="2">
    <source>
        <dbReference type="EMBL" id="SEK13392.1"/>
    </source>
</evidence>
<sequence length="331" mass="37015">MQHNRPPLVPTRILKAHKVYEPGDSRFMAAARLLQALWREEKGLPIGTHRNAKGKRYKLGSRLDTECAEAGGNFLSPDIARLALRESVYCEIGAMIEQERLWTNLLSSQPLCFNLFGGMKLDIEKANRFFRHLFPDYVETVSGIHFEHSPGRGNPTFTHDYTAFDVFVTCTTTQGDSGFVAIEVKYTETMTEPIATLRPRYDELSRDSGIYSDPDALALRGSPLQQLWREHLLSHSMISSGAYASGRFVVMYPRQNVHCAAAVNVYQQQLAPRGAKTATFQAVALDACVDALRAAGDDKIAVAFHQRYLDFDRIEQAIFGQQGCVEVPPVS</sequence>
<reference evidence="2 3" key="1">
    <citation type="submission" date="2016-10" db="EMBL/GenBank/DDBJ databases">
        <authorList>
            <person name="Varghese N."/>
            <person name="Submissions S."/>
        </authorList>
    </citation>
    <scope>NUCLEOTIDE SEQUENCE [LARGE SCALE GENOMIC DNA]</scope>
    <source>
        <strain evidence="2 3">LMG 22274</strain>
    </source>
</reference>
<dbReference type="RefSeq" id="WP_074987124.1">
    <property type="nucleotide sequence ID" value="NZ_CADFGN010000018.1"/>
</dbReference>
<gene>
    <name evidence="2" type="ORF">SAMN05216550_1245</name>
</gene>
<evidence type="ECO:0000259" key="1">
    <source>
        <dbReference type="Pfam" id="PF20796"/>
    </source>
</evidence>
<protein>
    <recommendedName>
        <fullName evidence="1">PD-(D/E)XK nuclease-like domain-containing protein</fullName>
    </recommendedName>
</protein>
<organism evidence="2 3">
    <name type="scientific">Paraburkholderia tropica</name>
    <dbReference type="NCBI Taxonomy" id="92647"/>
    <lineage>
        <taxon>Bacteria</taxon>
        <taxon>Pseudomonadati</taxon>
        <taxon>Pseudomonadota</taxon>
        <taxon>Betaproteobacteria</taxon>
        <taxon>Burkholderiales</taxon>
        <taxon>Burkholderiaceae</taxon>
        <taxon>Paraburkholderia</taxon>
    </lineage>
</organism>
<dbReference type="Pfam" id="PF20796">
    <property type="entry name" value="PDDEXK_13"/>
    <property type="match status" value="1"/>
</dbReference>
<dbReference type="EMBL" id="FNZM01000024">
    <property type="protein sequence ID" value="SEK13392.1"/>
    <property type="molecule type" value="Genomic_DNA"/>
</dbReference>
<name>A0AAQ1GMQ5_9BURK</name>
<dbReference type="InterPro" id="IPR048822">
    <property type="entry name" value="PDDEXK_13"/>
</dbReference>
<evidence type="ECO:0000313" key="3">
    <source>
        <dbReference type="Proteomes" id="UP000183529"/>
    </source>
</evidence>
<accession>A0AAQ1GMQ5</accession>
<dbReference type="Proteomes" id="UP000183529">
    <property type="component" value="Unassembled WGS sequence"/>
</dbReference>